<evidence type="ECO:0000259" key="13">
    <source>
        <dbReference type="Pfam" id="PF03807"/>
    </source>
</evidence>
<dbReference type="InterPro" id="IPR008927">
    <property type="entry name" value="6-PGluconate_DH-like_C_sf"/>
</dbReference>
<sequence>MKLGFIGVGNMASAMIGGILAKKVVEPLDVLGSAKTRSSREKRERELGICMTKDNREVVRKTELLFLAVKPCYYQSVIEEIREDIREEQILVTVAPGKTLEWLQEQFGKPVKLVRTMPNTPALVGEGMTAFCANSLVTDKDLETVRTLLESFGRAEEVEERLMSTVVAASGSSPAYLFMLMEAMADAAVAGGMPRAQAYEFVAQAVKGSAVLMEKTKLHPGVLKDMVCSPAGTTIEAVRILEREGLRSGIMEAMRVCEEKAR</sequence>
<dbReference type="InterPro" id="IPR029036">
    <property type="entry name" value="P5CR_dimer"/>
</dbReference>
<evidence type="ECO:0000256" key="11">
    <source>
        <dbReference type="PIRSR" id="PIRSR000193-1"/>
    </source>
</evidence>
<name>A0A6N7V1N9_9FIRM</name>
<dbReference type="NCBIfam" id="TIGR00112">
    <property type="entry name" value="proC"/>
    <property type="match status" value="1"/>
</dbReference>
<comment type="similarity">
    <text evidence="2 9 12">Belongs to the pyrroline-5-carboxylate reductase family.</text>
</comment>
<dbReference type="InterPro" id="IPR000304">
    <property type="entry name" value="Pyrroline-COOH_reductase"/>
</dbReference>
<keyword evidence="16" id="KW-1185">Reference proteome</keyword>
<dbReference type="InterPro" id="IPR036291">
    <property type="entry name" value="NAD(P)-bd_dom_sf"/>
</dbReference>
<feature type="binding site" evidence="11">
    <location>
        <position position="55"/>
    </location>
    <ligand>
        <name>NADPH</name>
        <dbReference type="ChEBI" id="CHEBI:57783"/>
    </ligand>
</feature>
<keyword evidence="6 9" id="KW-0521">NADP</keyword>
<dbReference type="UniPathway" id="UPA00098">
    <property type="reaction ID" value="UER00361"/>
</dbReference>
<dbReference type="FunFam" id="1.10.3730.10:FF:000001">
    <property type="entry name" value="Pyrroline-5-carboxylate reductase"/>
    <property type="match status" value="1"/>
</dbReference>
<dbReference type="GO" id="GO:0004735">
    <property type="term" value="F:pyrroline-5-carboxylate reductase activity"/>
    <property type="evidence" value="ECO:0007669"/>
    <property type="project" value="UniProtKB-UniRule"/>
</dbReference>
<reference evidence="15 16" key="1">
    <citation type="submission" date="2019-08" db="EMBL/GenBank/DDBJ databases">
        <title>In-depth cultivation of the pig gut microbiome towards novel bacterial diversity and tailored functional studies.</title>
        <authorList>
            <person name="Wylensek D."/>
            <person name="Hitch T.C.A."/>
            <person name="Clavel T."/>
        </authorList>
    </citation>
    <scope>NUCLEOTIDE SEQUENCE [LARGE SCALE GENOMIC DNA]</scope>
    <source>
        <strain evidence="15 16">68-1-5</strain>
    </source>
</reference>
<comment type="catalytic activity">
    <reaction evidence="9">
        <text>L-proline + NAD(+) = (S)-1-pyrroline-5-carboxylate + NADH + 2 H(+)</text>
        <dbReference type="Rhea" id="RHEA:14105"/>
        <dbReference type="ChEBI" id="CHEBI:15378"/>
        <dbReference type="ChEBI" id="CHEBI:17388"/>
        <dbReference type="ChEBI" id="CHEBI:57540"/>
        <dbReference type="ChEBI" id="CHEBI:57945"/>
        <dbReference type="ChEBI" id="CHEBI:60039"/>
        <dbReference type="EC" id="1.5.1.2"/>
    </reaction>
</comment>
<evidence type="ECO:0000256" key="7">
    <source>
        <dbReference type="ARBA" id="ARBA00023002"/>
    </source>
</evidence>
<dbReference type="AlphaFoldDB" id="A0A6N7V1N9"/>
<keyword evidence="3 9" id="KW-0963">Cytoplasm</keyword>
<evidence type="ECO:0000256" key="9">
    <source>
        <dbReference type="HAMAP-Rule" id="MF_01925"/>
    </source>
</evidence>
<feature type="binding site" evidence="11">
    <location>
        <begin position="68"/>
        <end position="71"/>
    </location>
    <ligand>
        <name>NADP(+)</name>
        <dbReference type="ChEBI" id="CHEBI:58349"/>
    </ligand>
</feature>
<keyword evidence="7 9" id="KW-0560">Oxidoreductase</keyword>
<organism evidence="15 16">
    <name type="scientific">Suipraeoptans intestinalis</name>
    <dbReference type="NCBI Taxonomy" id="2606628"/>
    <lineage>
        <taxon>Bacteria</taxon>
        <taxon>Bacillati</taxon>
        <taxon>Bacillota</taxon>
        <taxon>Clostridia</taxon>
        <taxon>Lachnospirales</taxon>
        <taxon>Lachnospiraceae</taxon>
        <taxon>Suipraeoptans</taxon>
    </lineage>
</organism>
<dbReference type="SUPFAM" id="SSF51735">
    <property type="entry name" value="NAD(P)-binding Rossmann-fold domains"/>
    <property type="match status" value="1"/>
</dbReference>
<comment type="subcellular location">
    <subcellularLocation>
        <location evidence="1 9">Cytoplasm</location>
    </subcellularLocation>
</comment>
<comment type="catalytic activity">
    <reaction evidence="9 12">
        <text>L-proline + NADP(+) = (S)-1-pyrroline-5-carboxylate + NADPH + 2 H(+)</text>
        <dbReference type="Rhea" id="RHEA:14109"/>
        <dbReference type="ChEBI" id="CHEBI:15378"/>
        <dbReference type="ChEBI" id="CHEBI:17388"/>
        <dbReference type="ChEBI" id="CHEBI:57783"/>
        <dbReference type="ChEBI" id="CHEBI:58349"/>
        <dbReference type="ChEBI" id="CHEBI:60039"/>
        <dbReference type="EC" id="1.5.1.2"/>
    </reaction>
</comment>
<evidence type="ECO:0000256" key="12">
    <source>
        <dbReference type="RuleBase" id="RU003903"/>
    </source>
</evidence>
<dbReference type="GO" id="GO:0055129">
    <property type="term" value="P:L-proline biosynthetic process"/>
    <property type="evidence" value="ECO:0007669"/>
    <property type="project" value="UniProtKB-UniRule"/>
</dbReference>
<evidence type="ECO:0000256" key="10">
    <source>
        <dbReference type="NCBIfam" id="TIGR00112"/>
    </source>
</evidence>
<dbReference type="PROSITE" id="PS00521">
    <property type="entry name" value="P5CR"/>
    <property type="match status" value="1"/>
</dbReference>
<dbReference type="PANTHER" id="PTHR11645">
    <property type="entry name" value="PYRROLINE-5-CARBOXYLATE REDUCTASE"/>
    <property type="match status" value="1"/>
</dbReference>
<evidence type="ECO:0000313" key="16">
    <source>
        <dbReference type="Proteomes" id="UP000434409"/>
    </source>
</evidence>
<proteinExistence type="inferred from homology"/>
<dbReference type="RefSeq" id="WP_154476964.1">
    <property type="nucleotide sequence ID" value="NZ_VULY01000018.1"/>
</dbReference>
<dbReference type="PANTHER" id="PTHR11645:SF0">
    <property type="entry name" value="PYRROLINE-5-CARBOXYLATE REDUCTASE 3"/>
    <property type="match status" value="1"/>
</dbReference>
<dbReference type="InterPro" id="IPR053790">
    <property type="entry name" value="P5CR-like_CS"/>
</dbReference>
<evidence type="ECO:0000256" key="3">
    <source>
        <dbReference type="ARBA" id="ARBA00022490"/>
    </source>
</evidence>
<accession>A0A6N7V1N9</accession>
<dbReference type="EC" id="1.5.1.2" evidence="9 10"/>
<dbReference type="Pfam" id="PF14748">
    <property type="entry name" value="P5CR_dimer"/>
    <property type="match status" value="1"/>
</dbReference>
<comment type="caution">
    <text evidence="15">The sequence shown here is derived from an EMBL/GenBank/DDBJ whole genome shotgun (WGS) entry which is preliminary data.</text>
</comment>
<comment type="pathway">
    <text evidence="9 12">Amino-acid biosynthesis; L-proline biosynthesis; L-proline from L-glutamate 5-semialdehyde: step 1/1.</text>
</comment>
<evidence type="ECO:0000256" key="8">
    <source>
        <dbReference type="ARBA" id="ARBA00058118"/>
    </source>
</evidence>
<feature type="domain" description="Pyrroline-5-carboxylate reductase catalytic N-terminal" evidence="13">
    <location>
        <begin position="2"/>
        <end position="96"/>
    </location>
</feature>
<evidence type="ECO:0000256" key="4">
    <source>
        <dbReference type="ARBA" id="ARBA00022605"/>
    </source>
</evidence>
<dbReference type="SUPFAM" id="SSF48179">
    <property type="entry name" value="6-phosphogluconate dehydrogenase C-terminal domain-like"/>
    <property type="match status" value="1"/>
</dbReference>
<evidence type="ECO:0000256" key="5">
    <source>
        <dbReference type="ARBA" id="ARBA00022650"/>
    </source>
</evidence>
<dbReference type="InterPro" id="IPR028939">
    <property type="entry name" value="P5C_Rdtase_cat_N"/>
</dbReference>
<protein>
    <recommendedName>
        <fullName evidence="9 10">Pyrroline-5-carboxylate reductase</fullName>
        <shortName evidence="9">P5C reductase</shortName>
        <shortName evidence="9">P5CR</shortName>
        <ecNumber evidence="9 10">1.5.1.2</ecNumber>
    </recommendedName>
    <alternativeName>
        <fullName evidence="9">PCA reductase</fullName>
    </alternativeName>
</protein>
<dbReference type="EMBL" id="VULY01000018">
    <property type="protein sequence ID" value="MSR93776.1"/>
    <property type="molecule type" value="Genomic_DNA"/>
</dbReference>
<evidence type="ECO:0000256" key="2">
    <source>
        <dbReference type="ARBA" id="ARBA00005525"/>
    </source>
</evidence>
<dbReference type="Gene3D" id="3.40.50.720">
    <property type="entry name" value="NAD(P)-binding Rossmann-like Domain"/>
    <property type="match status" value="1"/>
</dbReference>
<dbReference type="Pfam" id="PF03807">
    <property type="entry name" value="F420_oxidored"/>
    <property type="match status" value="1"/>
</dbReference>
<keyword evidence="4 9" id="KW-0028">Amino-acid biosynthesis</keyword>
<dbReference type="GO" id="GO:0005737">
    <property type="term" value="C:cytoplasm"/>
    <property type="evidence" value="ECO:0007669"/>
    <property type="project" value="UniProtKB-SubCell"/>
</dbReference>
<feature type="domain" description="Pyrroline-5-carboxylate reductase dimerisation" evidence="14">
    <location>
        <begin position="160"/>
        <end position="262"/>
    </location>
</feature>
<keyword evidence="5 9" id="KW-0641">Proline biosynthesis</keyword>
<dbReference type="Proteomes" id="UP000434409">
    <property type="component" value="Unassembled WGS sequence"/>
</dbReference>
<evidence type="ECO:0000256" key="6">
    <source>
        <dbReference type="ARBA" id="ARBA00022857"/>
    </source>
</evidence>
<dbReference type="HAMAP" id="MF_01925">
    <property type="entry name" value="P5C_reductase"/>
    <property type="match status" value="1"/>
</dbReference>
<dbReference type="Gene3D" id="1.10.3730.10">
    <property type="entry name" value="ProC C-terminal domain-like"/>
    <property type="match status" value="1"/>
</dbReference>
<evidence type="ECO:0000313" key="15">
    <source>
        <dbReference type="EMBL" id="MSR93776.1"/>
    </source>
</evidence>
<comment type="function">
    <text evidence="8 9">Catalyzes the reduction of 1-pyrroline-5-carboxylate (PCA) to L-proline.</text>
</comment>
<evidence type="ECO:0000256" key="1">
    <source>
        <dbReference type="ARBA" id="ARBA00004496"/>
    </source>
</evidence>
<gene>
    <name evidence="9 15" type="primary">proC</name>
    <name evidence="15" type="ORF">FYJ34_05740</name>
</gene>
<dbReference type="FunFam" id="3.40.50.720:FF:000190">
    <property type="entry name" value="Pyrroline-5-carboxylate reductase"/>
    <property type="match status" value="1"/>
</dbReference>
<evidence type="ECO:0000259" key="14">
    <source>
        <dbReference type="Pfam" id="PF14748"/>
    </source>
</evidence>
<dbReference type="PIRSF" id="PIRSF000193">
    <property type="entry name" value="Pyrrol-5-carb_rd"/>
    <property type="match status" value="1"/>
</dbReference>
<feature type="binding site" evidence="11">
    <location>
        <begin position="6"/>
        <end position="11"/>
    </location>
    <ligand>
        <name>NADP(+)</name>
        <dbReference type="ChEBI" id="CHEBI:58349"/>
    </ligand>
</feature>